<evidence type="ECO:0000313" key="3">
    <source>
        <dbReference type="EMBL" id="CAG6712062.1"/>
    </source>
</evidence>
<reference evidence="3" key="1">
    <citation type="submission" date="2021-05" db="EMBL/GenBank/DDBJ databases">
        <authorList>
            <person name="Alioto T."/>
            <person name="Alioto T."/>
            <person name="Gomez Garrido J."/>
        </authorList>
    </citation>
    <scope>NUCLEOTIDE SEQUENCE</scope>
</reference>
<feature type="compositionally biased region" description="Polar residues" evidence="1">
    <location>
        <begin position="222"/>
        <end position="237"/>
    </location>
</feature>
<proteinExistence type="predicted"/>
<feature type="transmembrane region" description="Helical" evidence="2">
    <location>
        <begin position="168"/>
        <end position="185"/>
    </location>
</feature>
<keyword evidence="2" id="KW-0472">Membrane</keyword>
<keyword evidence="2" id="KW-1133">Transmembrane helix</keyword>
<dbReference type="EMBL" id="HBUF01348916">
    <property type="protein sequence ID" value="CAG6712046.1"/>
    <property type="molecule type" value="Transcribed_RNA"/>
</dbReference>
<dbReference type="EMBL" id="HBUF01348921">
    <property type="protein sequence ID" value="CAG6712066.1"/>
    <property type="molecule type" value="Transcribed_RNA"/>
</dbReference>
<dbReference type="EMBL" id="HBUF01348924">
    <property type="protein sequence ID" value="CAG6712078.1"/>
    <property type="molecule type" value="Transcribed_RNA"/>
</dbReference>
<dbReference type="AlphaFoldDB" id="A0A8D8V036"/>
<dbReference type="EMBL" id="HBUF01348922">
    <property type="protein sequence ID" value="CAG6712070.1"/>
    <property type="molecule type" value="Transcribed_RNA"/>
</dbReference>
<organism evidence="3">
    <name type="scientific">Cacopsylla melanoneura</name>
    <dbReference type="NCBI Taxonomy" id="428564"/>
    <lineage>
        <taxon>Eukaryota</taxon>
        <taxon>Metazoa</taxon>
        <taxon>Ecdysozoa</taxon>
        <taxon>Arthropoda</taxon>
        <taxon>Hexapoda</taxon>
        <taxon>Insecta</taxon>
        <taxon>Pterygota</taxon>
        <taxon>Neoptera</taxon>
        <taxon>Paraneoptera</taxon>
        <taxon>Hemiptera</taxon>
        <taxon>Sternorrhyncha</taxon>
        <taxon>Psylloidea</taxon>
        <taxon>Psyllidae</taxon>
        <taxon>Psyllinae</taxon>
        <taxon>Cacopsylla</taxon>
    </lineage>
</organism>
<feature type="compositionally biased region" description="Basic residues" evidence="1">
    <location>
        <begin position="248"/>
        <end position="257"/>
    </location>
</feature>
<dbReference type="EMBL" id="HBUF01603399">
    <property type="protein sequence ID" value="CAG6776815.1"/>
    <property type="molecule type" value="Transcribed_RNA"/>
</dbReference>
<evidence type="ECO:0000256" key="1">
    <source>
        <dbReference type="SAM" id="MobiDB-lite"/>
    </source>
</evidence>
<dbReference type="EMBL" id="HBUF01348920">
    <property type="protein sequence ID" value="CAG6712062.1"/>
    <property type="molecule type" value="Transcribed_RNA"/>
</dbReference>
<protein>
    <submittedName>
        <fullName evidence="3">Uncharacterized protein</fullName>
    </submittedName>
</protein>
<keyword evidence="2" id="KW-0812">Transmembrane</keyword>
<accession>A0A8D8V036</accession>
<dbReference type="EMBL" id="HBUF01348917">
    <property type="protein sequence ID" value="CAG6712050.1"/>
    <property type="molecule type" value="Transcribed_RNA"/>
</dbReference>
<feature type="transmembrane region" description="Helical" evidence="2">
    <location>
        <begin position="25"/>
        <end position="42"/>
    </location>
</feature>
<dbReference type="EMBL" id="HBUF01603401">
    <property type="protein sequence ID" value="CAG6776817.1"/>
    <property type="molecule type" value="Transcribed_RNA"/>
</dbReference>
<dbReference type="EMBL" id="HBUF01348923">
    <property type="protein sequence ID" value="CAG6712074.1"/>
    <property type="molecule type" value="Transcribed_RNA"/>
</dbReference>
<feature type="transmembrane region" description="Helical" evidence="2">
    <location>
        <begin position="191"/>
        <end position="212"/>
    </location>
</feature>
<feature type="transmembrane region" description="Helical" evidence="2">
    <location>
        <begin position="62"/>
        <end position="81"/>
    </location>
</feature>
<dbReference type="EMBL" id="HBUF01603400">
    <property type="protein sequence ID" value="CAG6776816.1"/>
    <property type="molecule type" value="Transcribed_RNA"/>
</dbReference>
<sequence>MSEMMEGNLLTHLFLRLLGPSENNLTEIFLFILGTVPIWFTINDTFRGPVTALRTAIDNSEGYTLLDPSFALVALLVQFLLQFCFCQIFGVLLIISSGYITYFIWNWIGLPNWRMIGWELRNDIRPSPVSTLKNARIFVFQICTLLSLAIRFFPILNPFLQQIKQNGLCQFIFQGFFTWLALFLNEKCSERCLVFFLGILTMNFAPLYLAFLSSNPITENIKDTNSNKQNKSHSFTVKTLPDEPNLKPLKRKKKRKSQNQGFC</sequence>
<dbReference type="EMBL" id="HBUF01348918">
    <property type="protein sequence ID" value="CAG6712054.1"/>
    <property type="molecule type" value="Transcribed_RNA"/>
</dbReference>
<dbReference type="EMBL" id="HBUF01603398">
    <property type="protein sequence ID" value="CAG6776814.1"/>
    <property type="molecule type" value="Transcribed_RNA"/>
</dbReference>
<dbReference type="EMBL" id="HBUF01348919">
    <property type="protein sequence ID" value="CAG6712058.1"/>
    <property type="molecule type" value="Transcribed_RNA"/>
</dbReference>
<feature type="transmembrane region" description="Helical" evidence="2">
    <location>
        <begin position="137"/>
        <end position="156"/>
    </location>
</feature>
<feature type="region of interest" description="Disordered" evidence="1">
    <location>
        <begin position="222"/>
        <end position="263"/>
    </location>
</feature>
<dbReference type="EMBL" id="HBUF01348925">
    <property type="protein sequence ID" value="CAG6712082.1"/>
    <property type="molecule type" value="Transcribed_RNA"/>
</dbReference>
<evidence type="ECO:0000256" key="2">
    <source>
        <dbReference type="SAM" id="Phobius"/>
    </source>
</evidence>
<name>A0A8D8V036_9HEMI</name>
<feature type="transmembrane region" description="Helical" evidence="2">
    <location>
        <begin position="88"/>
        <end position="108"/>
    </location>
</feature>